<dbReference type="VEuPathDB" id="FungiDB:LEMA_P016360.1"/>
<dbReference type="AlphaFoldDB" id="E5AA15"/>
<sequence length="80" mass="9062">MRQPVNQVVRSLAQIILELLKKPLGRGKDLENHEKGFAYLQLTGTLAEPVQGRKIWPTKLGGEEKGYVHGYQLIVLLLLR</sequence>
<keyword evidence="2" id="KW-1185">Reference proteome</keyword>
<protein>
    <submittedName>
        <fullName evidence="1">Predicted protein</fullName>
    </submittedName>
</protein>
<dbReference type="InParanoid" id="E5AA15"/>
<dbReference type="HOGENOM" id="CLU_2590198_0_0_1"/>
<proteinExistence type="predicted"/>
<evidence type="ECO:0000313" key="2">
    <source>
        <dbReference type="Proteomes" id="UP000002668"/>
    </source>
</evidence>
<dbReference type="Proteomes" id="UP000002668">
    <property type="component" value="Genome"/>
</dbReference>
<reference evidence="2" key="1">
    <citation type="journal article" date="2011" name="Nat. Commun.">
        <title>Effector diversification within compartments of the Leptosphaeria maculans genome affected by Repeat-Induced Point mutations.</title>
        <authorList>
            <person name="Rouxel T."/>
            <person name="Grandaubert J."/>
            <person name="Hane J.K."/>
            <person name="Hoede C."/>
            <person name="van de Wouw A.P."/>
            <person name="Couloux A."/>
            <person name="Dominguez V."/>
            <person name="Anthouard V."/>
            <person name="Bally P."/>
            <person name="Bourras S."/>
            <person name="Cozijnsen A.J."/>
            <person name="Ciuffetti L.M."/>
            <person name="Degrave A."/>
            <person name="Dilmaghani A."/>
            <person name="Duret L."/>
            <person name="Fudal I."/>
            <person name="Goodwin S.B."/>
            <person name="Gout L."/>
            <person name="Glaser N."/>
            <person name="Linglin J."/>
            <person name="Kema G.H.J."/>
            <person name="Lapalu N."/>
            <person name="Lawrence C.B."/>
            <person name="May K."/>
            <person name="Meyer M."/>
            <person name="Ollivier B."/>
            <person name="Poulain J."/>
            <person name="Schoch C.L."/>
            <person name="Simon A."/>
            <person name="Spatafora J.W."/>
            <person name="Stachowiak A."/>
            <person name="Turgeon B.G."/>
            <person name="Tyler B.M."/>
            <person name="Vincent D."/>
            <person name="Weissenbach J."/>
            <person name="Amselem J."/>
            <person name="Quesneville H."/>
            <person name="Oliver R.P."/>
            <person name="Wincker P."/>
            <person name="Balesdent M.-H."/>
            <person name="Howlett B.J."/>
        </authorList>
    </citation>
    <scope>NUCLEOTIDE SEQUENCE [LARGE SCALE GENOMIC DNA]</scope>
    <source>
        <strain evidence="2">JN3 / isolate v23.1.3 / race Av1-4-5-6-7-8</strain>
    </source>
</reference>
<dbReference type="EMBL" id="FP929138">
    <property type="protein sequence ID" value="CBY00506.1"/>
    <property type="molecule type" value="Genomic_DNA"/>
</dbReference>
<gene>
    <name evidence="1" type="ORF">LEMA_P016360.1</name>
</gene>
<name>E5AA15_LEPMJ</name>
<organism evidence="2">
    <name type="scientific">Leptosphaeria maculans (strain JN3 / isolate v23.1.3 / race Av1-4-5-6-7-8)</name>
    <name type="common">Blackleg fungus</name>
    <name type="synonym">Phoma lingam</name>
    <dbReference type="NCBI Taxonomy" id="985895"/>
    <lineage>
        <taxon>Eukaryota</taxon>
        <taxon>Fungi</taxon>
        <taxon>Dikarya</taxon>
        <taxon>Ascomycota</taxon>
        <taxon>Pezizomycotina</taxon>
        <taxon>Dothideomycetes</taxon>
        <taxon>Pleosporomycetidae</taxon>
        <taxon>Pleosporales</taxon>
        <taxon>Pleosporineae</taxon>
        <taxon>Leptosphaeriaceae</taxon>
        <taxon>Plenodomus</taxon>
        <taxon>Plenodomus lingam/Leptosphaeria maculans species complex</taxon>
    </lineage>
</organism>
<evidence type="ECO:0000313" key="1">
    <source>
        <dbReference type="EMBL" id="CBY00506.1"/>
    </source>
</evidence>
<accession>E5AA15</accession>